<evidence type="ECO:0000313" key="2">
    <source>
        <dbReference type="EMBL" id="SDD14267.1"/>
    </source>
</evidence>
<keyword evidence="1" id="KW-0472">Membrane</keyword>
<keyword evidence="1" id="KW-0812">Transmembrane</keyword>
<evidence type="ECO:0008006" key="4">
    <source>
        <dbReference type="Google" id="ProtNLM"/>
    </source>
</evidence>
<feature type="transmembrane region" description="Helical" evidence="1">
    <location>
        <begin position="30"/>
        <end position="51"/>
    </location>
</feature>
<feature type="transmembrane region" description="Helical" evidence="1">
    <location>
        <begin position="7"/>
        <end position="24"/>
    </location>
</feature>
<feature type="transmembrane region" description="Helical" evidence="1">
    <location>
        <begin position="58"/>
        <end position="81"/>
    </location>
</feature>
<accession>A0A1G6SDP1</accession>
<sequence length="83" mass="9347">MQIQKYLGVISVALFVVSVFIILFDFGETPAYVILPFFLLSVSFTLITGIFSTKRWRIALLSVYGTIILVFMVFALGFGFAHM</sequence>
<dbReference type="Proteomes" id="UP000198666">
    <property type="component" value="Unassembled WGS sequence"/>
</dbReference>
<dbReference type="RefSeq" id="WP_093727671.1">
    <property type="nucleotide sequence ID" value="NZ_FMZB01000007.1"/>
</dbReference>
<reference evidence="3" key="1">
    <citation type="submission" date="2016-10" db="EMBL/GenBank/DDBJ databases">
        <authorList>
            <person name="Varghese N."/>
            <person name="Submissions S."/>
        </authorList>
    </citation>
    <scope>NUCLEOTIDE SEQUENCE [LARGE SCALE GENOMIC DNA]</scope>
    <source>
        <strain evidence="3">DSM 21620</strain>
    </source>
</reference>
<organism evidence="2 3">
    <name type="scientific">Terribacillus halophilus</name>
    <dbReference type="NCBI Taxonomy" id="361279"/>
    <lineage>
        <taxon>Bacteria</taxon>
        <taxon>Bacillati</taxon>
        <taxon>Bacillota</taxon>
        <taxon>Bacilli</taxon>
        <taxon>Bacillales</taxon>
        <taxon>Bacillaceae</taxon>
        <taxon>Terribacillus</taxon>
    </lineage>
</organism>
<proteinExistence type="predicted"/>
<keyword evidence="1" id="KW-1133">Transmembrane helix</keyword>
<name>A0A1G6SDP1_9BACI</name>
<gene>
    <name evidence="2" type="ORF">SAMN05421663_10753</name>
</gene>
<protein>
    <recommendedName>
        <fullName evidence="4">DUF3953 domain-containing protein</fullName>
    </recommendedName>
</protein>
<dbReference type="EMBL" id="FMZB01000007">
    <property type="protein sequence ID" value="SDD14267.1"/>
    <property type="molecule type" value="Genomic_DNA"/>
</dbReference>
<keyword evidence="3" id="KW-1185">Reference proteome</keyword>
<evidence type="ECO:0000256" key="1">
    <source>
        <dbReference type="SAM" id="Phobius"/>
    </source>
</evidence>
<evidence type="ECO:0000313" key="3">
    <source>
        <dbReference type="Proteomes" id="UP000198666"/>
    </source>
</evidence>
<dbReference type="AlphaFoldDB" id="A0A1G6SDP1"/>